<sequence>MFTFDEKLYFNYAQSLSDSDITIGELELAAKPLCDEIGNATEQVTHYYGAWVKTRSNTYKDMFVGCCKLCQVLSKVSWLITLKIQMAKLTQFGLQRNDVLMYHKRKVSVIDTSYLTVTGHNIPACESSTYNLIPVLLGNRVGFAGAYNRLSWQSLLLRATAPPRKTENVYTGRVCVIYVLLTKHYGYECCCYGDKIPHCQEQVRNGITTGSSLGVFRGKKIACIIDEDSVGYLSSVHHSAEGIEFRGDVYELMSRMEQYFCELHVKFNSTKQMNVLFNGYFTTSQLALSYQQASRAVEQLTSSDINKSQSKQQLVSTPPSLIDVSDVTEEMDYYKQLIEKSANITQRFQCINVSSWDARAHDLVQFNCAQLLPLDAQCPFNASRALEHQHIMCCCGHRSFCNYNVDIVKRAAAKTIPNLCQYNNVYQYFVHDYFYPTEPDVDHSCLLHFISGNALRDMSHLFPSEDSIIFFLPGSAIQPIDFSYALLKPNECDYLDLRKDYLRTRYCYESSTLLKYFETEFMPMRLFACRCETAPGQPPCDNILKENIAEKAKHSNRKYYCASYSNRYSLEFKQNPEFELNDLSPYCTTVLDFKEIGDKFYYTFRGNTMHRSFVNKVKFQLAMIPFTMYTLTGETTQLCKHLKESETILCICRNSYTNRKPCNLNSSERGKALQLAIRETNLFKTRKLAPNRLAAYATWTKSKWCHTESVFSTIIVDNKQGKTEIISECGKKMPKFSEEESEYLLCAEKLLYDECGVMSTSRGEAIVCCCDDNCDSIGSQLHELALTYSFQ</sequence>
<dbReference type="Proteomes" id="UP000277928">
    <property type="component" value="Unassembled WGS sequence"/>
</dbReference>
<evidence type="ECO:0000313" key="2">
    <source>
        <dbReference type="Proteomes" id="UP000277928"/>
    </source>
</evidence>
<proteinExistence type="predicted"/>
<name>A0A3P6S298_LITSI</name>
<protein>
    <submittedName>
        <fullName evidence="1">Uncharacterized protein</fullName>
    </submittedName>
</protein>
<dbReference type="OrthoDB" id="5834751at2759"/>
<evidence type="ECO:0000313" key="1">
    <source>
        <dbReference type="EMBL" id="VDK68316.1"/>
    </source>
</evidence>
<gene>
    <name evidence="1" type="ORF">NLS_LOCUS382</name>
</gene>
<organism evidence="1 2">
    <name type="scientific">Litomosoides sigmodontis</name>
    <name type="common">Filarial nematode worm</name>
    <dbReference type="NCBI Taxonomy" id="42156"/>
    <lineage>
        <taxon>Eukaryota</taxon>
        <taxon>Metazoa</taxon>
        <taxon>Ecdysozoa</taxon>
        <taxon>Nematoda</taxon>
        <taxon>Chromadorea</taxon>
        <taxon>Rhabditida</taxon>
        <taxon>Spirurina</taxon>
        <taxon>Spiruromorpha</taxon>
        <taxon>Filarioidea</taxon>
        <taxon>Onchocercidae</taxon>
        <taxon>Litomosoides</taxon>
    </lineage>
</organism>
<reference evidence="1 2" key="1">
    <citation type="submission" date="2018-08" db="EMBL/GenBank/DDBJ databases">
        <authorList>
            <person name="Laetsch R D."/>
            <person name="Stevens L."/>
            <person name="Kumar S."/>
            <person name="Blaxter L. M."/>
        </authorList>
    </citation>
    <scope>NUCLEOTIDE SEQUENCE [LARGE SCALE GENOMIC DNA]</scope>
</reference>
<keyword evidence="2" id="KW-1185">Reference proteome</keyword>
<dbReference type="OMA" id="DYDEWIL"/>
<dbReference type="EMBL" id="UYRX01000009">
    <property type="protein sequence ID" value="VDK68316.1"/>
    <property type="molecule type" value="Genomic_DNA"/>
</dbReference>
<accession>A0A3P6S298</accession>
<dbReference type="AlphaFoldDB" id="A0A3P6S298"/>